<sequence>MTTRKDNDFLNGVPELLILRLLGRRPMYGYELVQSIRLDTAEVLAFGEGCVYPVLHRLEQAGHLSARRELVGGRSRVVYRLTPAGQARAEAAVTQWGRVADAVARVLRGGRDGSPAVA</sequence>
<proteinExistence type="predicted"/>
<dbReference type="SUPFAM" id="SSF46785">
    <property type="entry name" value="Winged helix' DNA-binding domain"/>
    <property type="match status" value="1"/>
</dbReference>
<dbReference type="Proteomes" id="UP000503447">
    <property type="component" value="Chromosome"/>
</dbReference>
<dbReference type="Pfam" id="PF03551">
    <property type="entry name" value="PadR"/>
    <property type="match status" value="1"/>
</dbReference>
<feature type="domain" description="Transcription regulator PadR N-terminal" evidence="1">
    <location>
        <begin position="18"/>
        <end position="90"/>
    </location>
</feature>
<dbReference type="PANTHER" id="PTHR33169">
    <property type="entry name" value="PADR-FAMILY TRANSCRIPTIONAL REGULATOR"/>
    <property type="match status" value="1"/>
</dbReference>
<dbReference type="EMBL" id="CP053452">
    <property type="protein sequence ID" value="QJW99897.1"/>
    <property type="molecule type" value="Genomic_DNA"/>
</dbReference>
<evidence type="ECO:0000313" key="2">
    <source>
        <dbReference type="EMBL" id="QJW99897.1"/>
    </source>
</evidence>
<dbReference type="InterPro" id="IPR036388">
    <property type="entry name" value="WH-like_DNA-bd_sf"/>
</dbReference>
<dbReference type="KEGG" id="ftj:FTUN_7520"/>
<organism evidence="2 3">
    <name type="scientific">Frigoriglobus tundricola</name>
    <dbReference type="NCBI Taxonomy" id="2774151"/>
    <lineage>
        <taxon>Bacteria</taxon>
        <taxon>Pseudomonadati</taxon>
        <taxon>Planctomycetota</taxon>
        <taxon>Planctomycetia</taxon>
        <taxon>Gemmatales</taxon>
        <taxon>Gemmataceae</taxon>
        <taxon>Frigoriglobus</taxon>
    </lineage>
</organism>
<dbReference type="AlphaFoldDB" id="A0A6M5Z0I4"/>
<dbReference type="Gene3D" id="1.10.10.10">
    <property type="entry name" value="Winged helix-like DNA-binding domain superfamily/Winged helix DNA-binding domain"/>
    <property type="match status" value="1"/>
</dbReference>
<dbReference type="InterPro" id="IPR005149">
    <property type="entry name" value="Tscrpt_reg_PadR_N"/>
</dbReference>
<evidence type="ECO:0000259" key="1">
    <source>
        <dbReference type="Pfam" id="PF03551"/>
    </source>
</evidence>
<dbReference type="RefSeq" id="WP_171474777.1">
    <property type="nucleotide sequence ID" value="NZ_CP053452.2"/>
</dbReference>
<protein>
    <submittedName>
        <fullName evidence="2">Transcriptional regulator, PadR family</fullName>
    </submittedName>
</protein>
<evidence type="ECO:0000313" key="3">
    <source>
        <dbReference type="Proteomes" id="UP000503447"/>
    </source>
</evidence>
<dbReference type="InterPro" id="IPR052509">
    <property type="entry name" value="Metal_resp_DNA-bind_regulator"/>
</dbReference>
<reference evidence="3" key="1">
    <citation type="submission" date="2020-05" db="EMBL/GenBank/DDBJ databases">
        <title>Frigoriglobus tundricola gen. nov., sp. nov., a psychrotolerant cellulolytic planctomycete of the family Gemmataceae with two divergent copies of 16S rRNA gene.</title>
        <authorList>
            <person name="Kulichevskaya I.S."/>
            <person name="Ivanova A.A."/>
            <person name="Naumoff D.G."/>
            <person name="Beletsky A.V."/>
            <person name="Rijpstra W.I.C."/>
            <person name="Sinninghe Damste J.S."/>
            <person name="Mardanov A.V."/>
            <person name="Ravin N.V."/>
            <person name="Dedysh S.N."/>
        </authorList>
    </citation>
    <scope>NUCLEOTIDE SEQUENCE [LARGE SCALE GENOMIC DNA]</scope>
    <source>
        <strain evidence="3">PL17</strain>
    </source>
</reference>
<dbReference type="PANTHER" id="PTHR33169:SF14">
    <property type="entry name" value="TRANSCRIPTIONAL REGULATOR RV3488"/>
    <property type="match status" value="1"/>
</dbReference>
<dbReference type="InterPro" id="IPR036390">
    <property type="entry name" value="WH_DNA-bd_sf"/>
</dbReference>
<accession>A0A6M5Z0I4</accession>
<keyword evidence="3" id="KW-1185">Reference proteome</keyword>
<name>A0A6M5Z0I4_9BACT</name>
<gene>
    <name evidence="2" type="ORF">FTUN_7520</name>
</gene>